<accession>A0A2B4SVM8</accession>
<name>A0A2B4SVM8_STYPI</name>
<feature type="transmembrane region" description="Helical" evidence="6">
    <location>
        <begin position="56"/>
        <end position="73"/>
    </location>
</feature>
<keyword evidence="8" id="KW-1185">Reference proteome</keyword>
<comment type="caution">
    <text evidence="6">Lacks conserved residue(s) required for the propagation of feature annotation.</text>
</comment>
<dbReference type="AlphaFoldDB" id="A0A2B4SVM8"/>
<comment type="similarity">
    <text evidence="6">Belongs to the dicarboxylate/amino acid:cation symporter (DAACS) (TC 2.A.23) family.</text>
</comment>
<dbReference type="EMBL" id="LSMT01000022">
    <property type="protein sequence ID" value="PFX32517.1"/>
    <property type="molecule type" value="Genomic_DNA"/>
</dbReference>
<dbReference type="Gene3D" id="1.10.3860.10">
    <property type="entry name" value="Sodium:dicarboxylate symporter"/>
    <property type="match status" value="2"/>
</dbReference>
<dbReference type="InterPro" id="IPR050746">
    <property type="entry name" value="DAACS"/>
</dbReference>
<keyword evidence="6" id="KW-0769">Symport</keyword>
<dbReference type="GO" id="GO:0005886">
    <property type="term" value="C:plasma membrane"/>
    <property type="evidence" value="ECO:0007669"/>
    <property type="project" value="TreeGrafter"/>
</dbReference>
<dbReference type="InterPro" id="IPR001991">
    <property type="entry name" value="Na-dicarboxylate_symporter"/>
</dbReference>
<evidence type="ECO:0000256" key="5">
    <source>
        <dbReference type="ARBA" id="ARBA00023136"/>
    </source>
</evidence>
<comment type="subcellular location">
    <subcellularLocation>
        <location evidence="1 6">Membrane</location>
        <topology evidence="1 6">Multi-pass membrane protein</topology>
    </subcellularLocation>
</comment>
<keyword evidence="2 6" id="KW-0813">Transport</keyword>
<evidence type="ECO:0000256" key="6">
    <source>
        <dbReference type="RuleBase" id="RU361216"/>
    </source>
</evidence>
<evidence type="ECO:0000313" key="7">
    <source>
        <dbReference type="EMBL" id="PFX32517.1"/>
    </source>
</evidence>
<keyword evidence="3 6" id="KW-0812">Transmembrane</keyword>
<reference evidence="8" key="1">
    <citation type="journal article" date="2017" name="bioRxiv">
        <title>Comparative analysis of the genomes of Stylophora pistillata and Acropora digitifera provides evidence for extensive differences between species of corals.</title>
        <authorList>
            <person name="Voolstra C.R."/>
            <person name="Li Y."/>
            <person name="Liew Y.J."/>
            <person name="Baumgarten S."/>
            <person name="Zoccola D."/>
            <person name="Flot J.-F."/>
            <person name="Tambutte S."/>
            <person name="Allemand D."/>
            <person name="Aranda M."/>
        </authorList>
    </citation>
    <scope>NUCLEOTIDE SEQUENCE [LARGE SCALE GENOMIC DNA]</scope>
</reference>
<dbReference type="SUPFAM" id="SSF118215">
    <property type="entry name" value="Proton glutamate symport protein"/>
    <property type="match status" value="1"/>
</dbReference>
<evidence type="ECO:0000256" key="4">
    <source>
        <dbReference type="ARBA" id="ARBA00022989"/>
    </source>
</evidence>
<proteinExistence type="inferred from homology"/>
<evidence type="ECO:0000256" key="2">
    <source>
        <dbReference type="ARBA" id="ARBA00022448"/>
    </source>
</evidence>
<dbReference type="GO" id="GO:0015501">
    <property type="term" value="F:glutamate:sodium symporter activity"/>
    <property type="evidence" value="ECO:0007669"/>
    <property type="project" value="TreeGrafter"/>
</dbReference>
<dbReference type="OrthoDB" id="5979039at2759"/>
<dbReference type="InterPro" id="IPR036458">
    <property type="entry name" value="Na:dicarbo_symporter_sf"/>
</dbReference>
<dbReference type="STRING" id="50429.A0A2B4SVM8"/>
<organism evidence="7 8">
    <name type="scientific">Stylophora pistillata</name>
    <name type="common">Smooth cauliflower coral</name>
    <dbReference type="NCBI Taxonomy" id="50429"/>
    <lineage>
        <taxon>Eukaryota</taxon>
        <taxon>Metazoa</taxon>
        <taxon>Cnidaria</taxon>
        <taxon>Anthozoa</taxon>
        <taxon>Hexacorallia</taxon>
        <taxon>Scleractinia</taxon>
        <taxon>Astrocoeniina</taxon>
        <taxon>Pocilloporidae</taxon>
        <taxon>Stylophora</taxon>
    </lineage>
</organism>
<feature type="transmembrane region" description="Helical" evidence="6">
    <location>
        <begin position="93"/>
        <end position="117"/>
    </location>
</feature>
<evidence type="ECO:0000313" key="8">
    <source>
        <dbReference type="Proteomes" id="UP000225706"/>
    </source>
</evidence>
<dbReference type="Pfam" id="PF00375">
    <property type="entry name" value="SDF"/>
    <property type="match status" value="1"/>
</dbReference>
<dbReference type="GO" id="GO:0015175">
    <property type="term" value="F:neutral L-amino acid transmembrane transporter activity"/>
    <property type="evidence" value="ECO:0007669"/>
    <property type="project" value="TreeGrafter"/>
</dbReference>
<keyword evidence="5 6" id="KW-0472">Membrane</keyword>
<dbReference type="PANTHER" id="PTHR11958">
    <property type="entry name" value="SODIUM/DICARBOXYLATE SYMPORTER-RELATED"/>
    <property type="match status" value="1"/>
</dbReference>
<dbReference type="GO" id="GO:0005313">
    <property type="term" value="F:L-glutamate transmembrane transporter activity"/>
    <property type="evidence" value="ECO:0007669"/>
    <property type="project" value="TreeGrafter"/>
</dbReference>
<dbReference type="PRINTS" id="PR00173">
    <property type="entry name" value="EDTRNSPORT"/>
</dbReference>
<dbReference type="PANTHER" id="PTHR11958:SF63">
    <property type="entry name" value="AMINO ACID TRANSPORTER"/>
    <property type="match status" value="1"/>
</dbReference>
<sequence length="324" mass="35260">MTRTKENDLDSNLTIATNEKMISTFQNGSEIISTVSKQIYPASNTVPAGMKSDDGVNLLGLTVFSIIFGIVIGKLDPKGKPLYELFSTLNDAVLMLVTLIMWYSPFGVCSLIAARAARMDDILGSIQKLGMSIVTDTIGLIIHALFVLPIIYLAFTRKNSYAFIKGLRDAMMTAFGISSSAATLPTTMRCVKQNNGIDPRISRFMLPLGATINRDGSALSRPVLLIFLAQLNDIDLSPGKIVTIWDRFITVVNVMGDAMGTGIIQHLSRGELDEMDEKNNNPTGNVLKEKFIKVDGPDSAHVATASHGLNDTFHTNAFNGIREL</sequence>
<dbReference type="Proteomes" id="UP000225706">
    <property type="component" value="Unassembled WGS sequence"/>
</dbReference>
<feature type="transmembrane region" description="Helical" evidence="6">
    <location>
        <begin position="129"/>
        <end position="155"/>
    </location>
</feature>
<comment type="caution">
    <text evidence="7">The sequence shown here is derived from an EMBL/GenBank/DDBJ whole genome shotgun (WGS) entry which is preliminary data.</text>
</comment>
<gene>
    <name evidence="7" type="primary">SLC1A3</name>
    <name evidence="7" type="ORF">AWC38_SpisGene2644</name>
</gene>
<keyword evidence="4 6" id="KW-1133">Transmembrane helix</keyword>
<evidence type="ECO:0000256" key="3">
    <source>
        <dbReference type="ARBA" id="ARBA00022692"/>
    </source>
</evidence>
<protein>
    <recommendedName>
        <fullName evidence="6">Amino acid transporter</fullName>
    </recommendedName>
</protein>
<evidence type="ECO:0000256" key="1">
    <source>
        <dbReference type="ARBA" id="ARBA00004141"/>
    </source>
</evidence>